<proteinExistence type="predicted"/>
<reference evidence="1 2" key="2">
    <citation type="submission" date="2013-04" db="EMBL/GenBank/DDBJ databases">
        <title>The Genome Sequence of Bilophila wadsworthia 3_1_6.</title>
        <authorList>
            <consortium name="The Broad Institute Genomics Platform"/>
            <person name="Earl A."/>
            <person name="Ward D."/>
            <person name="Feldgarden M."/>
            <person name="Gevers D."/>
            <person name="Sibley C."/>
            <person name="Strauss J."/>
            <person name="Allen-Vercoe E."/>
            <person name="Walker B."/>
            <person name="Young S."/>
            <person name="Zeng Q."/>
            <person name="Gargeya S."/>
            <person name="Fitzgerald M."/>
            <person name="Haas B."/>
            <person name="Abouelleil A."/>
            <person name="Allen A.W."/>
            <person name="Alvarado L."/>
            <person name="Arachchi H.M."/>
            <person name="Berlin A.M."/>
            <person name="Chapman S.B."/>
            <person name="Gainer-Dewar J."/>
            <person name="Goldberg J."/>
            <person name="Griggs A."/>
            <person name="Gujja S."/>
            <person name="Hansen M."/>
            <person name="Howarth C."/>
            <person name="Imamovic A."/>
            <person name="Ireland A."/>
            <person name="Larimer J."/>
            <person name="McCowan C."/>
            <person name="Murphy C."/>
            <person name="Pearson M."/>
            <person name="Poon T.W."/>
            <person name="Priest M."/>
            <person name="Roberts A."/>
            <person name="Saif S."/>
            <person name="Shea T."/>
            <person name="Sisk P."/>
            <person name="Sykes S."/>
            <person name="Wortman J."/>
            <person name="Nusbaum C."/>
            <person name="Birren B."/>
        </authorList>
    </citation>
    <scope>NUCLEOTIDE SEQUENCE [LARGE SCALE GENOMIC DNA]</scope>
    <source>
        <strain evidence="1 2">3_1_6</strain>
    </source>
</reference>
<dbReference type="HOGENOM" id="CLU_2951050_0_0_7"/>
<gene>
    <name evidence="1" type="ORF">HMPREF0179_03153</name>
</gene>
<accession>E5YAD2</accession>
<protein>
    <submittedName>
        <fullName evidence="1">Uncharacterized protein</fullName>
    </submittedName>
</protein>
<comment type="caution">
    <text evidence="1">The sequence shown here is derived from an EMBL/GenBank/DDBJ whole genome shotgun (WGS) entry which is preliminary data.</text>
</comment>
<dbReference type="EMBL" id="ADCP02000001">
    <property type="protein sequence ID" value="EFV43038.1"/>
    <property type="molecule type" value="Genomic_DNA"/>
</dbReference>
<evidence type="ECO:0000313" key="2">
    <source>
        <dbReference type="Proteomes" id="UP000006034"/>
    </source>
</evidence>
<dbReference type="AlphaFoldDB" id="E5YAD2"/>
<reference evidence="1 2" key="1">
    <citation type="submission" date="2010-10" db="EMBL/GenBank/DDBJ databases">
        <authorList>
            <consortium name="The Broad Institute Genome Sequencing Platform"/>
            <person name="Ward D."/>
            <person name="Earl A."/>
            <person name="Feldgarden M."/>
            <person name="Young S.K."/>
            <person name="Gargeya S."/>
            <person name="Zeng Q."/>
            <person name="Alvarado L."/>
            <person name="Berlin A."/>
            <person name="Bochicchio J."/>
            <person name="Chapman S.B."/>
            <person name="Chen Z."/>
            <person name="Freedman E."/>
            <person name="Gellesch M."/>
            <person name="Goldberg J."/>
            <person name="Griggs A."/>
            <person name="Gujja S."/>
            <person name="Heilman E."/>
            <person name="Heiman D."/>
            <person name="Howarth C."/>
            <person name="Mehta T."/>
            <person name="Neiman D."/>
            <person name="Pearson M."/>
            <person name="Roberts A."/>
            <person name="Saif S."/>
            <person name="Shea T."/>
            <person name="Shenoy N."/>
            <person name="Sisk P."/>
            <person name="Stolte C."/>
            <person name="Sykes S."/>
            <person name="White J."/>
            <person name="Yandava C."/>
            <person name="Allen-Vercoe E."/>
            <person name="Sibley C."/>
            <person name="Ambrose C.E."/>
            <person name="Strauss J."/>
            <person name="Daigneault M."/>
            <person name="Haas B."/>
            <person name="Nusbaum C."/>
            <person name="Birren B."/>
        </authorList>
    </citation>
    <scope>NUCLEOTIDE SEQUENCE [LARGE SCALE GENOMIC DNA]</scope>
    <source>
        <strain evidence="1 2">3_1_6</strain>
    </source>
</reference>
<sequence length="59" mass="6262">MRIAGRGAAPVLSPLLKSKKKFCNSYVKRDTRLSSASEPAVWCGEGVAGGPFPVGIRFP</sequence>
<dbReference type="STRING" id="563192.HMPREF0179_03153"/>
<evidence type="ECO:0000313" key="1">
    <source>
        <dbReference type="EMBL" id="EFV43038.1"/>
    </source>
</evidence>
<dbReference type="Proteomes" id="UP000006034">
    <property type="component" value="Unassembled WGS sequence"/>
</dbReference>
<name>E5YAD2_BILW3</name>
<keyword evidence="2" id="KW-1185">Reference proteome</keyword>
<organism evidence="1 2">
    <name type="scientific">Bilophila wadsworthia (strain 3_1_6)</name>
    <dbReference type="NCBI Taxonomy" id="563192"/>
    <lineage>
        <taxon>Bacteria</taxon>
        <taxon>Pseudomonadati</taxon>
        <taxon>Thermodesulfobacteriota</taxon>
        <taxon>Desulfovibrionia</taxon>
        <taxon>Desulfovibrionales</taxon>
        <taxon>Desulfovibrionaceae</taxon>
        <taxon>Bilophila</taxon>
    </lineage>
</organism>